<proteinExistence type="predicted"/>
<evidence type="ECO:0000313" key="2">
    <source>
        <dbReference type="Proteomes" id="UP000766486"/>
    </source>
</evidence>
<dbReference type="EMBL" id="CABFNS010000760">
    <property type="protein sequence ID" value="VUC26906.1"/>
    <property type="molecule type" value="Genomic_DNA"/>
</dbReference>
<dbReference type="Proteomes" id="UP000766486">
    <property type="component" value="Unassembled WGS sequence"/>
</dbReference>
<keyword evidence="2" id="KW-1185">Reference proteome</keyword>
<protein>
    <submittedName>
        <fullName evidence="1">Uncharacterized protein</fullName>
    </submittedName>
</protein>
<reference evidence="1 2" key="1">
    <citation type="submission" date="2019-06" db="EMBL/GenBank/DDBJ databases">
        <authorList>
            <person name="Broberg M."/>
        </authorList>
    </citation>
    <scope>NUCLEOTIDE SEQUENCE [LARGE SCALE GENOMIC DNA]</scope>
</reference>
<organism evidence="1 2">
    <name type="scientific">Bionectria ochroleuca</name>
    <name type="common">Gliocladium roseum</name>
    <dbReference type="NCBI Taxonomy" id="29856"/>
    <lineage>
        <taxon>Eukaryota</taxon>
        <taxon>Fungi</taxon>
        <taxon>Dikarya</taxon>
        <taxon>Ascomycota</taxon>
        <taxon>Pezizomycotina</taxon>
        <taxon>Sordariomycetes</taxon>
        <taxon>Hypocreomycetidae</taxon>
        <taxon>Hypocreales</taxon>
        <taxon>Bionectriaceae</taxon>
        <taxon>Clonostachys</taxon>
    </lineage>
</organism>
<sequence>MDAAIDDDHSLFVIAKAGQYYRSLAAVRHQCLWGIATLRQCLHILHIFSHSENRIALQQELSFAQDYFRHIPPPGSDSRERRRYDKFGPCPFPFITTCLRMGAALHPETFDTATVDEEPFGLPFDMGASLHGITVFDITDLENVKYCFVHLASIHPESVQPCPSFQPLTGWEYALPYSGGGGMSTWDYTDLAGSLEKKSLVDIHALAETWPWGTWSGERQALPAASPPSSRRLPRSLLEISVEKVVDAAIKDTLEALPNVRPLLKEPLLRRAKDVGTTRPSLLLIALAYCDAHTLDWTPFIRLRAPAIRYIVENGSFSSAKIMNLSGLLTPRCISGLSPVLSHLPALETLCMLDKPGRPDDVLASKAFVQLLSLNPDLRIKKICVSGLLSIPIRGPQVPGISDCRNVIQGLPCLHFGRLIQFGPCIH</sequence>
<gene>
    <name evidence="1" type="ORF">CLO192961_LOCUS199749</name>
</gene>
<evidence type="ECO:0000313" key="1">
    <source>
        <dbReference type="EMBL" id="VUC26906.1"/>
    </source>
</evidence>
<comment type="caution">
    <text evidence="1">The sequence shown here is derived from an EMBL/GenBank/DDBJ whole genome shotgun (WGS) entry which is preliminary data.</text>
</comment>
<name>A0ABY6U766_BIOOC</name>
<accession>A0ABY6U766</accession>